<dbReference type="InterPro" id="IPR038416">
    <property type="entry name" value="Ribosom_S30AE_C_sf"/>
</dbReference>
<evidence type="ECO:0000259" key="2">
    <source>
        <dbReference type="Pfam" id="PF16321"/>
    </source>
</evidence>
<dbReference type="PANTHER" id="PTHR33231">
    <property type="entry name" value="30S RIBOSOMAL PROTEIN"/>
    <property type="match status" value="1"/>
</dbReference>
<feature type="domain" description="Sigma 54 modulation/S30EA ribosomal protein C-terminal" evidence="2">
    <location>
        <begin position="129"/>
        <end position="176"/>
    </location>
</feature>
<dbReference type="Pfam" id="PF16321">
    <property type="entry name" value="Ribosom_S30AE_C"/>
    <property type="match status" value="1"/>
</dbReference>
<dbReference type="InterPro" id="IPR003489">
    <property type="entry name" value="RHF/RaiA"/>
</dbReference>
<dbReference type="InterPro" id="IPR050574">
    <property type="entry name" value="HPF/YfiA_ribosome-assoc"/>
</dbReference>
<dbReference type="SUPFAM" id="SSF69754">
    <property type="entry name" value="Ribosome binding protein Y (YfiA homologue)"/>
    <property type="match status" value="1"/>
</dbReference>
<reference evidence="3" key="1">
    <citation type="submission" date="2020-10" db="EMBL/GenBank/DDBJ databases">
        <authorList>
            <person name="Gilroy R."/>
        </authorList>
    </citation>
    <scope>NUCLEOTIDE SEQUENCE</scope>
    <source>
        <strain evidence="3">CHK176-6737</strain>
    </source>
</reference>
<dbReference type="AlphaFoldDB" id="A0A9D1MU88"/>
<dbReference type="Proteomes" id="UP000824125">
    <property type="component" value="Unassembled WGS sequence"/>
</dbReference>
<dbReference type="PANTHER" id="PTHR33231:SF1">
    <property type="entry name" value="30S RIBOSOMAL PROTEIN"/>
    <property type="match status" value="1"/>
</dbReference>
<reference evidence="3" key="2">
    <citation type="journal article" date="2021" name="PeerJ">
        <title>Extensive microbial diversity within the chicken gut microbiome revealed by metagenomics and culture.</title>
        <authorList>
            <person name="Gilroy R."/>
            <person name="Ravi A."/>
            <person name="Getino M."/>
            <person name="Pursley I."/>
            <person name="Horton D.L."/>
            <person name="Alikhan N.F."/>
            <person name="Baker D."/>
            <person name="Gharbi K."/>
            <person name="Hall N."/>
            <person name="Watson M."/>
            <person name="Adriaenssens E.M."/>
            <person name="Foster-Nyarko E."/>
            <person name="Jarju S."/>
            <person name="Secka A."/>
            <person name="Antonio M."/>
            <person name="Oren A."/>
            <person name="Chaudhuri R.R."/>
            <person name="La Ragione R."/>
            <person name="Hildebrand F."/>
            <person name="Pallen M.J."/>
        </authorList>
    </citation>
    <scope>NUCLEOTIDE SEQUENCE</scope>
    <source>
        <strain evidence="3">CHK176-6737</strain>
    </source>
</reference>
<evidence type="ECO:0000313" key="4">
    <source>
        <dbReference type="Proteomes" id="UP000824125"/>
    </source>
</evidence>
<evidence type="ECO:0000313" key="3">
    <source>
        <dbReference type="EMBL" id="HIU68863.1"/>
    </source>
</evidence>
<dbReference type="GO" id="GO:0045900">
    <property type="term" value="P:negative regulation of translational elongation"/>
    <property type="evidence" value="ECO:0007669"/>
    <property type="project" value="TreeGrafter"/>
</dbReference>
<protein>
    <submittedName>
        <fullName evidence="3">Ribosome-associated translation inhibitor RaiA</fullName>
    </submittedName>
</protein>
<dbReference type="InterPro" id="IPR036567">
    <property type="entry name" value="RHF-like"/>
</dbReference>
<sequence>MINITARGFDLKQGAKDGIEKELKRVEKMLPENAAFNVTLSKLKDGYKCDITVKYIGSFIKGEAQAEKIEPSIDAAVDDFKRKLRKLKTYFTDKKRKGGIDEIAQAFELPEEEEITMENFEDFDYASTAINRTKNISPQVMTDDEAIVQMEMLGHSFFVYLGLNNETKIIYKRKSGYGQLICD</sequence>
<accession>A0A9D1MU88</accession>
<dbReference type="Gene3D" id="3.30.160.100">
    <property type="entry name" value="Ribosome hibernation promotion factor-like"/>
    <property type="match status" value="1"/>
</dbReference>
<comment type="caution">
    <text evidence="3">The sequence shown here is derived from an EMBL/GenBank/DDBJ whole genome shotgun (WGS) entry which is preliminary data.</text>
</comment>
<organism evidence="3 4">
    <name type="scientific">Candidatus Scybalenecus merdavium</name>
    <dbReference type="NCBI Taxonomy" id="2840939"/>
    <lineage>
        <taxon>Bacteria</taxon>
        <taxon>Bacillati</taxon>
        <taxon>Bacillota</taxon>
        <taxon>Clostridia</taxon>
        <taxon>Eubacteriales</taxon>
        <taxon>Oscillospiraceae</taxon>
        <taxon>Oscillospiraceae incertae sedis</taxon>
        <taxon>Candidatus Scybalenecus</taxon>
    </lineage>
</organism>
<dbReference type="Pfam" id="PF02482">
    <property type="entry name" value="Ribosomal_S30AE"/>
    <property type="match status" value="1"/>
</dbReference>
<dbReference type="NCBIfam" id="TIGR00741">
    <property type="entry name" value="yfiA"/>
    <property type="match status" value="1"/>
</dbReference>
<name>A0A9D1MU88_9FIRM</name>
<dbReference type="Gene3D" id="3.30.505.50">
    <property type="entry name" value="Sigma 54 modulation/S30EA ribosomal protein, C-terminal domain"/>
    <property type="match status" value="1"/>
</dbReference>
<evidence type="ECO:0000256" key="1">
    <source>
        <dbReference type="ARBA" id="ARBA00022845"/>
    </source>
</evidence>
<dbReference type="GO" id="GO:0043024">
    <property type="term" value="F:ribosomal small subunit binding"/>
    <property type="evidence" value="ECO:0007669"/>
    <property type="project" value="TreeGrafter"/>
</dbReference>
<gene>
    <name evidence="3" type="primary">raiA</name>
    <name evidence="3" type="ORF">IAD23_02750</name>
</gene>
<proteinExistence type="predicted"/>
<dbReference type="InterPro" id="IPR032528">
    <property type="entry name" value="Ribosom_S30AE_C"/>
</dbReference>
<dbReference type="EMBL" id="DVNM01000015">
    <property type="protein sequence ID" value="HIU68863.1"/>
    <property type="molecule type" value="Genomic_DNA"/>
</dbReference>
<keyword evidence="1" id="KW-0810">Translation regulation</keyword>
<dbReference type="CDD" id="cd00552">
    <property type="entry name" value="RaiA"/>
    <property type="match status" value="1"/>
</dbReference>
<dbReference type="GO" id="GO:0022627">
    <property type="term" value="C:cytosolic small ribosomal subunit"/>
    <property type="evidence" value="ECO:0007669"/>
    <property type="project" value="TreeGrafter"/>
</dbReference>